<sequence>MILSEILNSRYSVKEFDATKKISEADFQQVKDLLRLSPSSINLQPWHFLIADTTEGKERIAKGTEVLFPFNTTKVYDASHVIVFAARTNADEAYMASVLEQEDKDGRFAAQEFKDQMQGGRKLFVDLHKYDLKDLQHWMEKQVYLNMGSLLLGVAALGIDACPMEGVDLKALDIEFDLREKGYTALAVVSLGYRKDTDFNAKLPKSRFPEETIITKL</sequence>
<name>A0A1H4BWC5_9FLAO</name>
<dbReference type="SUPFAM" id="SSF55469">
    <property type="entry name" value="FMN-dependent nitroreductase-like"/>
    <property type="match status" value="1"/>
</dbReference>
<dbReference type="InterPro" id="IPR029479">
    <property type="entry name" value="Nitroreductase"/>
</dbReference>
<dbReference type="OrthoDB" id="9809288at2"/>
<evidence type="ECO:0000256" key="3">
    <source>
        <dbReference type="ARBA" id="ARBA00023002"/>
    </source>
</evidence>
<dbReference type="STRING" id="150146.SAMN05443667_105106"/>
<dbReference type="InterPro" id="IPR000415">
    <property type="entry name" value="Nitroreductase-like"/>
</dbReference>
<accession>A0A1H4BWC5</accession>
<reference evidence="6" key="1">
    <citation type="submission" date="2016-10" db="EMBL/GenBank/DDBJ databases">
        <authorList>
            <person name="Varghese N."/>
            <person name="Submissions S."/>
        </authorList>
    </citation>
    <scope>NUCLEOTIDE SEQUENCE [LARGE SCALE GENOMIC DNA]</scope>
    <source>
        <strain evidence="6">DSM 22376</strain>
    </source>
</reference>
<organism evidence="5 6">
    <name type="scientific">Flavobacterium gillisiae</name>
    <dbReference type="NCBI Taxonomy" id="150146"/>
    <lineage>
        <taxon>Bacteria</taxon>
        <taxon>Pseudomonadati</taxon>
        <taxon>Bacteroidota</taxon>
        <taxon>Flavobacteriia</taxon>
        <taxon>Flavobacteriales</taxon>
        <taxon>Flavobacteriaceae</taxon>
        <taxon>Flavobacterium</taxon>
    </lineage>
</organism>
<dbReference type="InterPro" id="IPR033878">
    <property type="entry name" value="NfsB-like"/>
</dbReference>
<dbReference type="NCBIfam" id="NF008275">
    <property type="entry name" value="PRK11053.1"/>
    <property type="match status" value="1"/>
</dbReference>
<keyword evidence="2" id="KW-0521">NADP</keyword>
<dbReference type="Proteomes" id="UP000198951">
    <property type="component" value="Unassembled WGS sequence"/>
</dbReference>
<gene>
    <name evidence="5" type="ORF">SAMN05443667_105106</name>
</gene>
<dbReference type="Pfam" id="PF00881">
    <property type="entry name" value="Nitroreductase"/>
    <property type="match status" value="1"/>
</dbReference>
<evidence type="ECO:0000313" key="6">
    <source>
        <dbReference type="Proteomes" id="UP000198951"/>
    </source>
</evidence>
<evidence type="ECO:0000256" key="1">
    <source>
        <dbReference type="ARBA" id="ARBA00007118"/>
    </source>
</evidence>
<dbReference type="CDD" id="cd02149">
    <property type="entry name" value="NfsB-like"/>
    <property type="match status" value="1"/>
</dbReference>
<feature type="domain" description="Nitroreductase" evidence="4">
    <location>
        <begin position="9"/>
        <end position="193"/>
    </location>
</feature>
<dbReference type="AlphaFoldDB" id="A0A1H4BWC5"/>
<evidence type="ECO:0000313" key="5">
    <source>
        <dbReference type="EMBL" id="SEA52428.1"/>
    </source>
</evidence>
<dbReference type="PANTHER" id="PTHR43673:SF10">
    <property type="entry name" value="NADH DEHYDROGENASE_NAD(P)H NITROREDUCTASE XCC3605-RELATED"/>
    <property type="match status" value="1"/>
</dbReference>
<dbReference type="EMBL" id="FNRD01000005">
    <property type="protein sequence ID" value="SEA52428.1"/>
    <property type="molecule type" value="Genomic_DNA"/>
</dbReference>
<proteinExistence type="inferred from homology"/>
<protein>
    <submittedName>
        <fullName evidence="5">Nitroreductase / dihydropteridine reductase</fullName>
    </submittedName>
</protein>
<dbReference type="PANTHER" id="PTHR43673">
    <property type="entry name" value="NAD(P)H NITROREDUCTASE YDGI-RELATED"/>
    <property type="match status" value="1"/>
</dbReference>
<comment type="similarity">
    <text evidence="1">Belongs to the nitroreductase family.</text>
</comment>
<dbReference type="RefSeq" id="WP_091088032.1">
    <property type="nucleotide sequence ID" value="NZ_FNRD01000005.1"/>
</dbReference>
<keyword evidence="6" id="KW-1185">Reference proteome</keyword>
<evidence type="ECO:0000259" key="4">
    <source>
        <dbReference type="Pfam" id="PF00881"/>
    </source>
</evidence>
<dbReference type="GO" id="GO:0016491">
    <property type="term" value="F:oxidoreductase activity"/>
    <property type="evidence" value="ECO:0007669"/>
    <property type="project" value="UniProtKB-KW"/>
</dbReference>
<dbReference type="Gene3D" id="3.40.109.10">
    <property type="entry name" value="NADH Oxidase"/>
    <property type="match status" value="1"/>
</dbReference>
<evidence type="ECO:0000256" key="2">
    <source>
        <dbReference type="ARBA" id="ARBA00022857"/>
    </source>
</evidence>
<keyword evidence="3" id="KW-0560">Oxidoreductase</keyword>